<dbReference type="AlphaFoldDB" id="A0A7Y9ZHW8"/>
<organism evidence="3 4">
    <name type="scientific">Nocardioides aromaticivorans</name>
    <dbReference type="NCBI Taxonomy" id="200618"/>
    <lineage>
        <taxon>Bacteria</taxon>
        <taxon>Bacillati</taxon>
        <taxon>Actinomycetota</taxon>
        <taxon>Actinomycetes</taxon>
        <taxon>Propionibacteriales</taxon>
        <taxon>Nocardioidaceae</taxon>
        <taxon>Nocardioides</taxon>
    </lineage>
</organism>
<feature type="compositionally biased region" description="Low complexity" evidence="1">
    <location>
        <begin position="36"/>
        <end position="59"/>
    </location>
</feature>
<dbReference type="InterPro" id="IPR007329">
    <property type="entry name" value="FMN-bd"/>
</dbReference>
<sequence length="160" mass="15896">MTSMRRIALWAASTVSVLVLLFGYHTSSSGPEATTAAPPVSGSLPVSGTSGSSSSSGSPGSSGGSGSASGATTTGDSVDTRWGPVQVAITVEDGTITAVDVPVYPTGNPKDQQINSYALPILVQETLDAQSASIDMVSGATVTSVGYQQSLQSALDQAGL</sequence>
<evidence type="ECO:0000313" key="4">
    <source>
        <dbReference type="Proteomes" id="UP000562045"/>
    </source>
</evidence>
<evidence type="ECO:0000256" key="1">
    <source>
        <dbReference type="SAM" id="MobiDB-lite"/>
    </source>
</evidence>
<feature type="domain" description="FMN-binding" evidence="2">
    <location>
        <begin position="80"/>
        <end position="158"/>
    </location>
</feature>
<gene>
    <name evidence="3" type="ORF">BJ993_002839</name>
</gene>
<dbReference type="Gene3D" id="3.90.1010.20">
    <property type="match status" value="1"/>
</dbReference>
<dbReference type="SMART" id="SM00900">
    <property type="entry name" value="FMN_bind"/>
    <property type="match status" value="1"/>
</dbReference>
<dbReference type="EMBL" id="JACBZM010000001">
    <property type="protein sequence ID" value="NYI45759.1"/>
    <property type="molecule type" value="Genomic_DNA"/>
</dbReference>
<dbReference type="GO" id="GO:0016020">
    <property type="term" value="C:membrane"/>
    <property type="evidence" value="ECO:0007669"/>
    <property type="project" value="InterPro"/>
</dbReference>
<comment type="caution">
    <text evidence="3">The sequence shown here is derived from an EMBL/GenBank/DDBJ whole genome shotgun (WGS) entry which is preliminary data.</text>
</comment>
<dbReference type="Pfam" id="PF04205">
    <property type="entry name" value="FMN_bind"/>
    <property type="match status" value="1"/>
</dbReference>
<feature type="region of interest" description="Disordered" evidence="1">
    <location>
        <begin position="30"/>
        <end position="81"/>
    </location>
</feature>
<evidence type="ECO:0000313" key="3">
    <source>
        <dbReference type="EMBL" id="NYI45759.1"/>
    </source>
</evidence>
<dbReference type="Proteomes" id="UP000562045">
    <property type="component" value="Unassembled WGS sequence"/>
</dbReference>
<evidence type="ECO:0000259" key="2">
    <source>
        <dbReference type="SMART" id="SM00900"/>
    </source>
</evidence>
<reference evidence="3 4" key="1">
    <citation type="submission" date="2020-07" db="EMBL/GenBank/DDBJ databases">
        <title>Sequencing the genomes of 1000 actinobacteria strains.</title>
        <authorList>
            <person name="Klenk H.-P."/>
        </authorList>
    </citation>
    <scope>NUCLEOTIDE SEQUENCE [LARGE SCALE GENOMIC DNA]</scope>
    <source>
        <strain evidence="3 4">DSM 15131</strain>
    </source>
</reference>
<proteinExistence type="predicted"/>
<dbReference type="GO" id="GO:0010181">
    <property type="term" value="F:FMN binding"/>
    <property type="evidence" value="ECO:0007669"/>
    <property type="project" value="InterPro"/>
</dbReference>
<name>A0A7Y9ZHW8_9ACTN</name>
<accession>A0A7Y9ZHW8</accession>
<protein>
    <submittedName>
        <fullName evidence="3">Uncharacterized protein with FMN-binding domain</fullName>
    </submittedName>
</protein>